<dbReference type="GO" id="GO:0000209">
    <property type="term" value="P:protein polyubiquitination"/>
    <property type="evidence" value="ECO:0007669"/>
    <property type="project" value="TreeGrafter"/>
</dbReference>
<organism evidence="1">
    <name type="scientific">Trichodesmium erythraeum (strain IMS101)</name>
    <dbReference type="NCBI Taxonomy" id="203124"/>
    <lineage>
        <taxon>Bacteria</taxon>
        <taxon>Bacillati</taxon>
        <taxon>Cyanobacteriota</taxon>
        <taxon>Cyanophyceae</taxon>
        <taxon>Oscillatoriophycideae</taxon>
        <taxon>Oscillatoriales</taxon>
        <taxon>Microcoleaceae</taxon>
        <taxon>Trichodesmium</taxon>
    </lineage>
</organism>
<dbReference type="PANTHER" id="PTHR24104">
    <property type="entry name" value="E3 UBIQUITIN-PROTEIN LIGASE NHLRC1-RELATED"/>
    <property type="match status" value="1"/>
</dbReference>
<dbReference type="RefSeq" id="WP_011610602.1">
    <property type="nucleotide sequence ID" value="NC_008312.1"/>
</dbReference>
<dbReference type="GO" id="GO:0061630">
    <property type="term" value="F:ubiquitin protein ligase activity"/>
    <property type="evidence" value="ECO:0007669"/>
    <property type="project" value="TreeGrafter"/>
</dbReference>
<dbReference type="InterPro" id="IPR050952">
    <property type="entry name" value="TRIM-NHL_E3_ligases"/>
</dbReference>
<dbReference type="AlphaFoldDB" id="Q117W4"/>
<dbReference type="STRING" id="203124.Tery_0790"/>
<protein>
    <submittedName>
        <fullName evidence="1">NHL repeat</fullName>
    </submittedName>
</protein>
<evidence type="ECO:0000313" key="1">
    <source>
        <dbReference type="EMBL" id="ABG50210.1"/>
    </source>
</evidence>
<dbReference type="eggNOG" id="COG3391">
    <property type="taxonomic scope" value="Bacteria"/>
</dbReference>
<proteinExistence type="predicted"/>
<dbReference type="PANTHER" id="PTHR24104:SF53">
    <property type="match status" value="1"/>
</dbReference>
<dbReference type="Gene3D" id="2.120.10.30">
    <property type="entry name" value="TolB, C-terminal domain"/>
    <property type="match status" value="1"/>
</dbReference>
<dbReference type="KEGG" id="ter:Tery_0790"/>
<sequence>MKVSLNNYPNENQEIKPYILEPKGAEIILGAAYSNSLVVPLTPSKTTMFGPRGACLISENGPLWVADTGHHRLLGWRQRPETDDQPADWVIGQPDFSQEGQNANGQTTAATVSVPTSICAYGEGLAVADAWNHRVLIWKQLPEDNNVPADIVLGQADFSENESNRSKLETAADRMHWPYGVICHHDQLWVADTGNRRVLMWQQLPEVNGQPADLVLGQTDMSCRDENGGGEATAASMRWPHDITFWEESLVVTDAGNNRVMVWDGIPTENNQPCSVVLGQSQFDTVQLNQGVYFPSAVSLSMPYGVVATGEWLIVADTANSRLLGWRDVVGMGTPALALTGQPHFESKSENALSLHPTRQSLCWPYGISVCGNTAVIADSGNNRVLLWSLTSSPT</sequence>
<dbReference type="OrthoDB" id="9811352at2"/>
<gene>
    <name evidence="1" type="ordered locus">Tery_0790</name>
</gene>
<dbReference type="InterPro" id="IPR011042">
    <property type="entry name" value="6-blade_b-propeller_TolB-like"/>
</dbReference>
<dbReference type="SUPFAM" id="SSF101898">
    <property type="entry name" value="NHL repeat"/>
    <property type="match status" value="1"/>
</dbReference>
<reference evidence="1" key="1">
    <citation type="submission" date="2006-06" db="EMBL/GenBank/DDBJ databases">
        <title>Complete sequence of Trichodesmium erythraeum IMS101.</title>
        <authorList>
            <consortium name="US DOE Joint Genome Institute"/>
            <person name="Copeland A."/>
            <person name="Lucas S."/>
            <person name="Lapidus A."/>
            <person name="Barry K."/>
            <person name="Detter J.C."/>
            <person name="Glavina del Rio T."/>
            <person name="Hammon N."/>
            <person name="Israni S."/>
            <person name="Dalin E."/>
            <person name="Tice H."/>
            <person name="Pitluck S."/>
            <person name="Kiss H."/>
            <person name="Munk A.C."/>
            <person name="Brettin T."/>
            <person name="Bruce D."/>
            <person name="Han C."/>
            <person name="Tapia R."/>
            <person name="Gilna P."/>
            <person name="Schmutz J."/>
            <person name="Larimer F."/>
            <person name="Land M."/>
            <person name="Hauser L."/>
            <person name="Kyrpides N."/>
            <person name="Kim E."/>
            <person name="Richardson P."/>
        </authorList>
    </citation>
    <scope>NUCLEOTIDE SEQUENCE [LARGE SCALE GENOMIC DNA]</scope>
    <source>
        <strain evidence="1">IMS101</strain>
    </source>
</reference>
<dbReference type="EMBL" id="CP000393">
    <property type="protein sequence ID" value="ABG50210.1"/>
    <property type="molecule type" value="Genomic_DNA"/>
</dbReference>
<dbReference type="HOGENOM" id="CLU_691918_0_0_3"/>
<dbReference type="GO" id="GO:0043161">
    <property type="term" value="P:proteasome-mediated ubiquitin-dependent protein catabolic process"/>
    <property type="evidence" value="ECO:0007669"/>
    <property type="project" value="TreeGrafter"/>
</dbReference>
<accession>Q117W4</accession>
<name>Q117W4_TRIEI</name>